<reference evidence="1" key="1">
    <citation type="journal article" date="2015" name="Nature">
        <title>Complex archaea that bridge the gap between prokaryotes and eukaryotes.</title>
        <authorList>
            <person name="Spang A."/>
            <person name="Saw J.H."/>
            <person name="Jorgensen S.L."/>
            <person name="Zaremba-Niedzwiedzka K."/>
            <person name="Martijn J."/>
            <person name="Lind A.E."/>
            <person name="van Eijk R."/>
            <person name="Schleper C."/>
            <person name="Guy L."/>
            <person name="Ettema T.J."/>
        </authorList>
    </citation>
    <scope>NUCLEOTIDE SEQUENCE</scope>
</reference>
<organism evidence="1">
    <name type="scientific">marine sediment metagenome</name>
    <dbReference type="NCBI Taxonomy" id="412755"/>
    <lineage>
        <taxon>unclassified sequences</taxon>
        <taxon>metagenomes</taxon>
        <taxon>ecological metagenomes</taxon>
    </lineage>
</organism>
<name>A0A0F9NS30_9ZZZZ</name>
<sequence>MSVENVDQNIYRLVNAINDIEGVNTHSSCGGHKNKDKSQVSEDMFNINFEVDYNKCGWKALEYIVMAIYRWNQNYSSQIALTPWIDGGLCFDMTGIHFTDELIELFAGLVEHIDCPAFAVN</sequence>
<proteinExistence type="predicted"/>
<accession>A0A0F9NS30</accession>
<evidence type="ECO:0000313" key="1">
    <source>
        <dbReference type="EMBL" id="KKN20714.1"/>
    </source>
</evidence>
<comment type="caution">
    <text evidence="1">The sequence shown here is derived from an EMBL/GenBank/DDBJ whole genome shotgun (WGS) entry which is preliminary data.</text>
</comment>
<dbReference type="AlphaFoldDB" id="A0A0F9NS30"/>
<protein>
    <submittedName>
        <fullName evidence="1">Uncharacterized protein</fullName>
    </submittedName>
</protein>
<gene>
    <name evidence="1" type="ORF">LCGC14_0932860</name>
</gene>
<dbReference type="EMBL" id="LAZR01003216">
    <property type="protein sequence ID" value="KKN20714.1"/>
    <property type="molecule type" value="Genomic_DNA"/>
</dbReference>